<organism evidence="6 7">
    <name type="scientific">Diutina rugosa</name>
    <name type="common">Yeast</name>
    <name type="synonym">Candida rugosa</name>
    <dbReference type="NCBI Taxonomy" id="5481"/>
    <lineage>
        <taxon>Eukaryota</taxon>
        <taxon>Fungi</taxon>
        <taxon>Dikarya</taxon>
        <taxon>Ascomycota</taxon>
        <taxon>Saccharomycotina</taxon>
        <taxon>Pichiomycetes</taxon>
        <taxon>Debaryomycetaceae</taxon>
        <taxon>Diutina</taxon>
    </lineage>
</organism>
<dbReference type="EMBL" id="SWFT01000116">
    <property type="protein sequence ID" value="KAA8900088.1"/>
    <property type="molecule type" value="Genomic_DNA"/>
</dbReference>
<keyword evidence="7" id="KW-1185">Reference proteome</keyword>
<feature type="compositionally biased region" description="Basic and acidic residues" evidence="3">
    <location>
        <begin position="16"/>
        <end position="44"/>
    </location>
</feature>
<accession>A0A642UNF8</accession>
<proteinExistence type="inferred from homology"/>
<comment type="similarity">
    <text evidence="1">Belongs to the AATF family.</text>
</comment>
<dbReference type="Pfam" id="PF13339">
    <property type="entry name" value="AATF-Che1"/>
    <property type="match status" value="1"/>
</dbReference>
<feature type="domain" description="Apoptosis-antagonizing transcription factor C-terminal" evidence="4">
    <location>
        <begin position="387"/>
        <end position="467"/>
    </location>
</feature>
<comment type="caution">
    <text evidence="6">The sequence shown here is derived from an EMBL/GenBank/DDBJ whole genome shotgun (WGS) entry which is preliminary data.</text>
</comment>
<dbReference type="AlphaFoldDB" id="A0A642UNF8"/>
<evidence type="ECO:0000256" key="2">
    <source>
        <dbReference type="ARBA" id="ARBA00013850"/>
    </source>
</evidence>
<dbReference type="GO" id="GO:0005730">
    <property type="term" value="C:nucleolus"/>
    <property type="evidence" value="ECO:0007669"/>
    <property type="project" value="TreeGrafter"/>
</dbReference>
<feature type="region of interest" description="Disordered" evidence="3">
    <location>
        <begin position="16"/>
        <end position="137"/>
    </location>
</feature>
<evidence type="ECO:0000256" key="1">
    <source>
        <dbReference type="ARBA" id="ARBA00008966"/>
    </source>
</evidence>
<dbReference type="Proteomes" id="UP000449547">
    <property type="component" value="Unassembled WGS sequence"/>
</dbReference>
<dbReference type="InterPro" id="IPR039223">
    <property type="entry name" value="AATF/Bfr2"/>
</dbReference>
<feature type="compositionally biased region" description="Basic and acidic residues" evidence="3">
    <location>
        <begin position="67"/>
        <end position="76"/>
    </location>
</feature>
<dbReference type="InterPro" id="IPR025160">
    <property type="entry name" value="AATF"/>
</dbReference>
<dbReference type="PANTHER" id="PTHR15565">
    <property type="entry name" value="AATF PROTEIN APOPTOSIS ANTAGONIZING TRANSCRIPTION FACTOR"/>
    <property type="match status" value="1"/>
</dbReference>
<feature type="compositionally biased region" description="Acidic residues" evidence="3">
    <location>
        <begin position="351"/>
        <end position="363"/>
    </location>
</feature>
<sequence>MAKRSLLEELATLEKPDDFDIEDDERRDAFDSDDGSDKEADVANDHYVSVGKSKLRNNAPVLGGKYGGEKGSRKDFEQEEFSEPEMDDEEVTPDEESGSESDSGASLRANSDSEDDDEAGSDDDDEDDVMNRDSEDLQYKRKQLLGLMAQERKHIVNKLSENAMNDALKGYAIQSQHSVFDKIIDGRLKLQKAIQLANQLPFDQEVAQHEKLVTKKTSKYLDQARESCFNILDTVFALRNQLTEADKSGEPVALPKKRTYEDYNNTAKEMDDTLNQYRADVLTKWSAKVQNSQGSSAINQAKFKSINQSYEQQVQNNLGDMARLMKRTRTNRRHTTPLGLDYYMKTRGGNDEVEEEDEEEENPDIPKQVKQRDQSEIAGIFDDEDFYRVLLNDLVDKKLQSQNPTSGLTIVRTAQKAQKSNKNVDRAAQKDRKLRYNIHEKIANFEAPINGWKWDDQQIDEFFAGLLGQKVNMNEDEAKDDDDAEAEEVEMKLSDDSIKLFG</sequence>
<feature type="compositionally biased region" description="Acidic residues" evidence="3">
    <location>
        <begin position="474"/>
        <end position="488"/>
    </location>
</feature>
<evidence type="ECO:0000313" key="6">
    <source>
        <dbReference type="EMBL" id="KAA8900088.1"/>
    </source>
</evidence>
<name>A0A642UNF8_DIURU</name>
<dbReference type="Pfam" id="PF08164">
    <property type="entry name" value="TRAUB"/>
    <property type="match status" value="1"/>
</dbReference>
<dbReference type="GO" id="GO:0000462">
    <property type="term" value="P:maturation of SSU-rRNA from tricistronic rRNA transcript (SSU-rRNA, 5.8S rRNA, LSU-rRNA)"/>
    <property type="evidence" value="ECO:0007669"/>
    <property type="project" value="TreeGrafter"/>
</dbReference>
<feature type="compositionally biased region" description="Basic and acidic residues" evidence="3">
    <location>
        <begin position="489"/>
        <end position="502"/>
    </location>
</feature>
<evidence type="ECO:0000313" key="7">
    <source>
        <dbReference type="Proteomes" id="UP000449547"/>
    </source>
</evidence>
<dbReference type="RefSeq" id="XP_034011227.1">
    <property type="nucleotide sequence ID" value="XM_034156718.1"/>
</dbReference>
<feature type="domain" description="AATF leucine zipper-containing" evidence="5">
    <location>
        <begin position="166"/>
        <end position="288"/>
    </location>
</feature>
<dbReference type="InterPro" id="IPR012617">
    <property type="entry name" value="AATF_C"/>
</dbReference>
<dbReference type="OMA" id="INFMAPN"/>
<evidence type="ECO:0000259" key="5">
    <source>
        <dbReference type="Pfam" id="PF13339"/>
    </source>
</evidence>
<evidence type="ECO:0000259" key="4">
    <source>
        <dbReference type="Pfam" id="PF08164"/>
    </source>
</evidence>
<feature type="region of interest" description="Disordered" evidence="3">
    <location>
        <begin position="474"/>
        <end position="502"/>
    </location>
</feature>
<feature type="compositionally biased region" description="Acidic residues" evidence="3">
    <location>
        <begin position="112"/>
        <end position="128"/>
    </location>
</feature>
<feature type="compositionally biased region" description="Acidic residues" evidence="3">
    <location>
        <begin position="77"/>
        <end position="99"/>
    </location>
</feature>
<dbReference type="VEuPathDB" id="FungiDB:DIURU_003904"/>
<feature type="region of interest" description="Disordered" evidence="3">
    <location>
        <begin position="340"/>
        <end position="373"/>
    </location>
</feature>
<dbReference type="GeneID" id="54782555"/>
<evidence type="ECO:0000256" key="3">
    <source>
        <dbReference type="SAM" id="MobiDB-lite"/>
    </source>
</evidence>
<dbReference type="PANTHER" id="PTHR15565:SF0">
    <property type="entry name" value="PROTEIN AATF"/>
    <property type="match status" value="1"/>
</dbReference>
<gene>
    <name evidence="6" type="ORF">DIURU_003904</name>
</gene>
<dbReference type="OrthoDB" id="5783963at2759"/>
<protein>
    <recommendedName>
        <fullName evidence="2">Protein BFR2</fullName>
    </recommendedName>
</protein>
<reference evidence="6 7" key="1">
    <citation type="submission" date="2019-07" db="EMBL/GenBank/DDBJ databases">
        <title>Genome assembly of two rare yeast pathogens: Diutina rugosa and Trichomonascus ciferrii.</title>
        <authorList>
            <person name="Mixao V."/>
            <person name="Saus E."/>
            <person name="Hansen A."/>
            <person name="Lass-Flor C."/>
            <person name="Gabaldon T."/>
        </authorList>
    </citation>
    <scope>NUCLEOTIDE SEQUENCE [LARGE SCALE GENOMIC DNA]</scope>
    <source>
        <strain evidence="6 7">CBS 613</strain>
    </source>
</reference>